<dbReference type="Pfam" id="PF04471">
    <property type="entry name" value="Mrr_cat"/>
    <property type="match status" value="1"/>
</dbReference>
<gene>
    <name evidence="1" type="ORF">NI17_000635</name>
</gene>
<dbReference type="GO" id="GO:0003677">
    <property type="term" value="F:DNA binding"/>
    <property type="evidence" value="ECO:0007669"/>
    <property type="project" value="InterPro"/>
</dbReference>
<dbReference type="InterPro" id="IPR052906">
    <property type="entry name" value="Type_IV_Methyl-Rstrct_Enzyme"/>
</dbReference>
<dbReference type="EMBL" id="CP063196">
    <property type="protein sequence ID" value="UOE19809.1"/>
    <property type="molecule type" value="Genomic_DNA"/>
</dbReference>
<dbReference type="InterPro" id="IPR007560">
    <property type="entry name" value="Restrct_endonuc_IV_Mrr"/>
</dbReference>
<accession>A0A399G4I2</accession>
<dbReference type="GO" id="GO:0015666">
    <property type="term" value="F:restriction endodeoxyribonuclease activity"/>
    <property type="evidence" value="ECO:0007669"/>
    <property type="project" value="TreeGrafter"/>
</dbReference>
<sequence>MRVWLVRGGRNGEREEWALEHGRAVVGFHEVGDLSATHSRDDVFTEVRRYLPNDGENRVRNFAAQLWAFRGRIAVGDLVVMPLKTRGTIAIGRVTGDYTYQADAEPGVRHTRPVKWGADDIPRSAIKQDLLYSLGAFMTVCQIKRNDAEHRFERLVATGTDPGARSGVVKAATSNGNGDEDGTSDVDTVTFDIEQQATDRLRSHIIETFAGHEMQRLVAAVLTAEGFRCTTLPLGPDGGVDVLAGTGPLGLDSPRIVVQVKTETAAVGAPVLQQLIGATQHLQADQGLLVAWGGVTKQATQMLMGNQYFRIRVWKDTDLLDAIFRTYDRLPEEIRKDLPLKRVWTLVEETG</sequence>
<dbReference type="PANTHER" id="PTHR30015:SF7">
    <property type="entry name" value="TYPE IV METHYL-DIRECTED RESTRICTION ENZYME ECOKMRR"/>
    <property type="match status" value="1"/>
</dbReference>
<dbReference type="RefSeq" id="WP_068687721.1">
    <property type="nucleotide sequence ID" value="NZ_CP063196.1"/>
</dbReference>
<keyword evidence="1" id="KW-0540">Nuclease</keyword>
<dbReference type="PANTHER" id="PTHR30015">
    <property type="entry name" value="MRR RESTRICTION SYSTEM PROTEIN"/>
    <property type="match status" value="1"/>
</dbReference>
<dbReference type="AlphaFoldDB" id="A0A399G4I2"/>
<dbReference type="OrthoDB" id="291940at2"/>
<evidence type="ECO:0000313" key="2">
    <source>
        <dbReference type="Proteomes" id="UP000265719"/>
    </source>
</evidence>
<keyword evidence="1" id="KW-0378">Hydrolase</keyword>
<reference evidence="1" key="1">
    <citation type="submission" date="2020-10" db="EMBL/GenBank/DDBJ databases">
        <title>De novo genome project of the cellulose decomposer Thermobifida halotolerans type strain.</title>
        <authorList>
            <person name="Nagy I."/>
            <person name="Horvath B."/>
            <person name="Kukolya J."/>
            <person name="Nagy I."/>
            <person name="Orsini M."/>
        </authorList>
    </citation>
    <scope>NUCLEOTIDE SEQUENCE</scope>
    <source>
        <strain evidence="1">DSM 44931</strain>
    </source>
</reference>
<dbReference type="GO" id="GO:0009307">
    <property type="term" value="P:DNA restriction-modification system"/>
    <property type="evidence" value="ECO:0007669"/>
    <property type="project" value="InterPro"/>
</dbReference>
<name>A0A399G4I2_9ACTN</name>
<dbReference type="PIRSF" id="PIRSF031853">
    <property type="entry name" value="UPC031853"/>
    <property type="match status" value="1"/>
</dbReference>
<keyword evidence="2" id="KW-1185">Reference proteome</keyword>
<keyword evidence="1" id="KW-0255">Endonuclease</keyword>
<dbReference type="KEGG" id="thao:NI17_000635"/>
<dbReference type="Proteomes" id="UP000265719">
    <property type="component" value="Chromosome"/>
</dbReference>
<organism evidence="1 2">
    <name type="scientific">Thermobifida halotolerans</name>
    <dbReference type="NCBI Taxonomy" id="483545"/>
    <lineage>
        <taxon>Bacteria</taxon>
        <taxon>Bacillati</taxon>
        <taxon>Actinomycetota</taxon>
        <taxon>Actinomycetes</taxon>
        <taxon>Streptosporangiales</taxon>
        <taxon>Nocardiopsidaceae</taxon>
        <taxon>Thermobifida</taxon>
    </lineage>
</organism>
<dbReference type="SUPFAM" id="SSF52980">
    <property type="entry name" value="Restriction endonuclease-like"/>
    <property type="match status" value="1"/>
</dbReference>
<protein>
    <submittedName>
        <fullName evidence="1">Restriction endonuclease</fullName>
    </submittedName>
</protein>
<dbReference type="InterPro" id="IPR016984">
    <property type="entry name" value="UCP031853"/>
</dbReference>
<dbReference type="InterPro" id="IPR011335">
    <property type="entry name" value="Restrct_endonuc-II-like"/>
</dbReference>
<proteinExistence type="predicted"/>
<evidence type="ECO:0000313" key="1">
    <source>
        <dbReference type="EMBL" id="UOE19809.1"/>
    </source>
</evidence>